<sequence>VDHLLVRKTDIGLNNQDYVILTGSLKELTKCLPHLKRTDSGFEKIPVTGQKLMLDTWQGIFL</sequence>
<organism evidence="1">
    <name type="scientific">marine metagenome</name>
    <dbReference type="NCBI Taxonomy" id="408172"/>
    <lineage>
        <taxon>unclassified sequences</taxon>
        <taxon>metagenomes</taxon>
        <taxon>ecological metagenomes</taxon>
    </lineage>
</organism>
<dbReference type="EMBL" id="UINC01116483">
    <property type="protein sequence ID" value="SVC88255.1"/>
    <property type="molecule type" value="Genomic_DNA"/>
</dbReference>
<reference evidence="1" key="1">
    <citation type="submission" date="2018-05" db="EMBL/GenBank/DDBJ databases">
        <authorList>
            <person name="Lanie J.A."/>
            <person name="Ng W.-L."/>
            <person name="Kazmierczak K.M."/>
            <person name="Andrzejewski T.M."/>
            <person name="Davidsen T.M."/>
            <person name="Wayne K.J."/>
            <person name="Tettelin H."/>
            <person name="Glass J.I."/>
            <person name="Rusch D."/>
            <person name="Podicherti R."/>
            <person name="Tsui H.-C.T."/>
            <person name="Winkler M.E."/>
        </authorList>
    </citation>
    <scope>NUCLEOTIDE SEQUENCE</scope>
</reference>
<evidence type="ECO:0000313" key="1">
    <source>
        <dbReference type="EMBL" id="SVC88255.1"/>
    </source>
</evidence>
<gene>
    <name evidence="1" type="ORF">METZ01_LOCUS341109</name>
</gene>
<protein>
    <submittedName>
        <fullName evidence="1">Uncharacterized protein</fullName>
    </submittedName>
</protein>
<name>A0A382QTS2_9ZZZZ</name>
<dbReference type="AlphaFoldDB" id="A0A382QTS2"/>
<feature type="non-terminal residue" evidence="1">
    <location>
        <position position="1"/>
    </location>
</feature>
<proteinExistence type="predicted"/>
<accession>A0A382QTS2</accession>